<organism evidence="7 8">
    <name type="scientific">Monoraphidium neglectum</name>
    <dbReference type="NCBI Taxonomy" id="145388"/>
    <lineage>
        <taxon>Eukaryota</taxon>
        <taxon>Viridiplantae</taxon>
        <taxon>Chlorophyta</taxon>
        <taxon>core chlorophytes</taxon>
        <taxon>Chlorophyceae</taxon>
        <taxon>CS clade</taxon>
        <taxon>Sphaeropleales</taxon>
        <taxon>Selenastraceae</taxon>
        <taxon>Monoraphidium</taxon>
    </lineage>
</organism>
<gene>
    <name evidence="7" type="ORF">MNEG_9504</name>
</gene>
<evidence type="ECO:0000256" key="3">
    <source>
        <dbReference type="ARBA" id="ARBA00022525"/>
    </source>
</evidence>
<reference evidence="7 8" key="1">
    <citation type="journal article" date="2013" name="BMC Genomics">
        <title>Reconstruction of the lipid metabolism for the microalga Monoraphidium neglectum from its genome sequence reveals characteristics suitable for biofuel production.</title>
        <authorList>
            <person name="Bogen C."/>
            <person name="Al-Dilaimi A."/>
            <person name="Albersmeier A."/>
            <person name="Wichmann J."/>
            <person name="Grundmann M."/>
            <person name="Rupp O."/>
            <person name="Lauersen K.J."/>
            <person name="Blifernez-Klassen O."/>
            <person name="Kalinowski J."/>
            <person name="Goesmann A."/>
            <person name="Mussgnug J.H."/>
            <person name="Kruse O."/>
        </authorList>
    </citation>
    <scope>NUCLEOTIDE SEQUENCE [LARGE SCALE GENOMIC DNA]</scope>
    <source>
        <strain evidence="7 8">SAG 48.87</strain>
    </source>
</reference>
<evidence type="ECO:0000256" key="2">
    <source>
        <dbReference type="ARBA" id="ARBA00005679"/>
    </source>
</evidence>
<dbReference type="KEGG" id="mng:MNEG_9504"/>
<evidence type="ECO:0000313" key="7">
    <source>
        <dbReference type="EMBL" id="KIY98459.1"/>
    </source>
</evidence>
<evidence type="ECO:0000313" key="8">
    <source>
        <dbReference type="Proteomes" id="UP000054498"/>
    </source>
</evidence>
<dbReference type="STRING" id="145388.A0A0D2M4H7"/>
<dbReference type="RefSeq" id="XP_013897479.1">
    <property type="nucleotide sequence ID" value="XM_014042025.1"/>
</dbReference>
<feature type="region of interest" description="Disordered" evidence="6">
    <location>
        <begin position="216"/>
        <end position="238"/>
    </location>
</feature>
<dbReference type="Pfam" id="PF03227">
    <property type="entry name" value="GILT"/>
    <property type="match status" value="1"/>
</dbReference>
<keyword evidence="8" id="KW-1185">Reference proteome</keyword>
<dbReference type="EMBL" id="KK102179">
    <property type="protein sequence ID" value="KIY98459.1"/>
    <property type="molecule type" value="Genomic_DNA"/>
</dbReference>
<sequence length="238" mass="25974">MAALTGLAVDQPKRDAVAASAGMVALPKEKVLLELFVMSKCPDASYCEHYLQETVEKLSDIVHVRTEYIMQVDNKGGITCKHGDEECAGNLVQLCVGRHTPPDHNFDWFYRFLTCSWDSGLPVSSPELVTTCLDKVGASDAARTAVQRCIAGPQGRGLLYASAAVVARRGVVHSCTVAVDKRQRCVRDGGEWYDCPGGSDVADFERSICDAYKKRTGKDADACGEQRREGEEKQPRTA</sequence>
<keyword evidence="4" id="KW-0732">Signal</keyword>
<comment type="subcellular location">
    <subcellularLocation>
        <location evidence="1">Secreted</location>
    </subcellularLocation>
</comment>
<evidence type="ECO:0000256" key="5">
    <source>
        <dbReference type="ARBA" id="ARBA00023180"/>
    </source>
</evidence>
<evidence type="ECO:0000256" key="4">
    <source>
        <dbReference type="ARBA" id="ARBA00022729"/>
    </source>
</evidence>
<evidence type="ECO:0000256" key="1">
    <source>
        <dbReference type="ARBA" id="ARBA00004613"/>
    </source>
</evidence>
<dbReference type="OrthoDB" id="958254at2759"/>
<evidence type="ECO:0008006" key="9">
    <source>
        <dbReference type="Google" id="ProtNLM"/>
    </source>
</evidence>
<dbReference type="GeneID" id="25742379"/>
<dbReference type="Proteomes" id="UP000054498">
    <property type="component" value="Unassembled WGS sequence"/>
</dbReference>
<dbReference type="InterPro" id="IPR004911">
    <property type="entry name" value="Interferon-induced_GILT"/>
</dbReference>
<dbReference type="PANTHER" id="PTHR13234:SF8">
    <property type="entry name" value="GAMMA-INTERFERON-INDUCIBLE LYSOSOMAL THIOL REDUCTASE"/>
    <property type="match status" value="1"/>
</dbReference>
<name>A0A0D2M4H7_9CHLO</name>
<dbReference type="PANTHER" id="PTHR13234">
    <property type="entry name" value="GAMMA-INTERFERON INDUCIBLE LYSOSOMAL THIOL REDUCTASE GILT"/>
    <property type="match status" value="1"/>
</dbReference>
<keyword evidence="5" id="KW-0325">Glycoprotein</keyword>
<evidence type="ECO:0000256" key="6">
    <source>
        <dbReference type="SAM" id="MobiDB-lite"/>
    </source>
</evidence>
<keyword evidence="3" id="KW-0964">Secreted</keyword>
<proteinExistence type="inferred from homology"/>
<accession>A0A0D2M4H7</accession>
<dbReference type="GO" id="GO:0016671">
    <property type="term" value="F:oxidoreductase activity, acting on a sulfur group of donors, disulfide as acceptor"/>
    <property type="evidence" value="ECO:0007669"/>
    <property type="project" value="InterPro"/>
</dbReference>
<dbReference type="GO" id="GO:0005576">
    <property type="term" value="C:extracellular region"/>
    <property type="evidence" value="ECO:0007669"/>
    <property type="project" value="UniProtKB-SubCell"/>
</dbReference>
<protein>
    <recommendedName>
        <fullName evidence="9">Gamma-interferon-inducible lysosomal thiol reductase</fullName>
    </recommendedName>
</protein>
<dbReference type="AlphaFoldDB" id="A0A0D2M4H7"/>
<comment type="similarity">
    <text evidence="2">Belongs to the GILT family.</text>
</comment>